<dbReference type="GO" id="GO:0052724">
    <property type="term" value="F:inositol hexakisphosphate 3-kinase activity"/>
    <property type="evidence" value="ECO:0007669"/>
    <property type="project" value="EnsemblFungi"/>
</dbReference>
<dbReference type="eggNOG" id="KOG1057">
    <property type="taxonomic scope" value="Eukaryota"/>
</dbReference>
<dbReference type="GO" id="GO:0052723">
    <property type="term" value="F:inositol hexakisphosphate 1-kinase activity"/>
    <property type="evidence" value="ECO:0007669"/>
    <property type="project" value="EnsemblFungi"/>
</dbReference>
<comment type="catalytic activity">
    <reaction evidence="11">
        <text>5-diphospho-1D-myo-inositol 1,2,3,4,6-pentakisphosphate + ATP + H(+) = 1,5-bis(diphospho)-1D-myo-inositol 2,3,4,6-tetrakisphosphate + ADP</text>
        <dbReference type="Rhea" id="RHEA:10276"/>
        <dbReference type="ChEBI" id="CHEBI:15378"/>
        <dbReference type="ChEBI" id="CHEBI:30616"/>
        <dbReference type="ChEBI" id="CHEBI:58628"/>
        <dbReference type="ChEBI" id="CHEBI:77983"/>
        <dbReference type="ChEBI" id="CHEBI:456216"/>
        <dbReference type="EC" id="2.7.4.24"/>
    </reaction>
    <physiologicalReaction direction="left-to-right" evidence="11">
        <dbReference type="Rhea" id="RHEA:10277"/>
    </physiologicalReaction>
</comment>
<dbReference type="Proteomes" id="UP000053201">
    <property type="component" value="Unassembled WGS sequence"/>
</dbReference>
<evidence type="ECO:0000256" key="11">
    <source>
        <dbReference type="ARBA" id="ARBA00033696"/>
    </source>
</evidence>
<dbReference type="InterPro" id="IPR040557">
    <property type="entry name" value="VIP1_N"/>
</dbReference>
<dbReference type="OrthoDB" id="18042at2759"/>
<keyword evidence="8 15" id="KW-0418">Kinase</keyword>
<accession>A0A0L0HQ70</accession>
<dbReference type="GO" id="GO:0046872">
    <property type="term" value="F:metal ion binding"/>
    <property type="evidence" value="ECO:0007669"/>
    <property type="project" value="InterPro"/>
</dbReference>
<reference evidence="17 18" key="1">
    <citation type="submission" date="2009-08" db="EMBL/GenBank/DDBJ databases">
        <title>The Genome Sequence of Spizellomyces punctatus strain DAOM BR117.</title>
        <authorList>
            <consortium name="The Broad Institute Genome Sequencing Platform"/>
            <person name="Russ C."/>
            <person name="Cuomo C."/>
            <person name="Shea T."/>
            <person name="Young S.K."/>
            <person name="Zeng Q."/>
            <person name="Koehrsen M."/>
            <person name="Haas B."/>
            <person name="Borodovsky M."/>
            <person name="Guigo R."/>
            <person name="Alvarado L."/>
            <person name="Berlin A."/>
            <person name="Bochicchio J."/>
            <person name="Borenstein D."/>
            <person name="Chapman S."/>
            <person name="Chen Z."/>
            <person name="Engels R."/>
            <person name="Freedman E."/>
            <person name="Gellesch M."/>
            <person name="Goldberg J."/>
            <person name="Griggs A."/>
            <person name="Gujja S."/>
            <person name="Heiman D."/>
            <person name="Hepburn T."/>
            <person name="Howarth C."/>
            <person name="Jen D."/>
            <person name="Larson L."/>
            <person name="Lewis B."/>
            <person name="Mehta T."/>
            <person name="Park D."/>
            <person name="Pearson M."/>
            <person name="Roberts A."/>
            <person name="Saif S."/>
            <person name="Shenoy N."/>
            <person name="Sisk P."/>
            <person name="Stolte C."/>
            <person name="Sykes S."/>
            <person name="Thomson T."/>
            <person name="Walk T."/>
            <person name="White J."/>
            <person name="Yandava C."/>
            <person name="Burger G."/>
            <person name="Gray M.W."/>
            <person name="Holland P.W.H."/>
            <person name="King N."/>
            <person name="Lang F.B.F."/>
            <person name="Roger A.J."/>
            <person name="Ruiz-Trillo I."/>
            <person name="Lander E."/>
            <person name="Nusbaum C."/>
        </authorList>
    </citation>
    <scope>NUCLEOTIDE SEQUENCE [LARGE SCALE GENOMIC DNA]</scope>
    <source>
        <strain evidence="17 18">DAOM BR117</strain>
    </source>
</reference>
<evidence type="ECO:0000256" key="3">
    <source>
        <dbReference type="ARBA" id="ARBA00012893"/>
    </source>
</evidence>
<dbReference type="InterPro" id="IPR037446">
    <property type="entry name" value="His_Pase_VIP1"/>
</dbReference>
<keyword evidence="9 14" id="KW-0067">ATP-binding</keyword>
<evidence type="ECO:0000256" key="15">
    <source>
        <dbReference type="RuleBase" id="RU365032"/>
    </source>
</evidence>
<dbReference type="FunCoup" id="A0A0L0HQ70">
    <property type="interactions" value="411"/>
</dbReference>
<gene>
    <name evidence="17" type="ORF">SPPG_02309</name>
</gene>
<organism evidence="17 18">
    <name type="scientific">Spizellomyces punctatus (strain DAOM BR117)</name>
    <dbReference type="NCBI Taxonomy" id="645134"/>
    <lineage>
        <taxon>Eukaryota</taxon>
        <taxon>Fungi</taxon>
        <taxon>Fungi incertae sedis</taxon>
        <taxon>Chytridiomycota</taxon>
        <taxon>Chytridiomycota incertae sedis</taxon>
        <taxon>Chytridiomycetes</taxon>
        <taxon>Spizellomycetales</taxon>
        <taxon>Spizellomycetaceae</taxon>
        <taxon>Spizellomyces</taxon>
    </lineage>
</organism>
<dbReference type="GO" id="GO:0110162">
    <property type="term" value="P:regulation of mitotic spindle elongation (spindle phase three)"/>
    <property type="evidence" value="ECO:0007669"/>
    <property type="project" value="EnsemblFungi"/>
</dbReference>
<dbReference type="InterPro" id="IPR011761">
    <property type="entry name" value="ATP-grasp"/>
</dbReference>
<name>A0A0L0HQ70_SPIPD</name>
<protein>
    <recommendedName>
        <fullName evidence="13 15">Inositol hexakisphosphate and diphosphoinositol-pentakisphosphate kinase</fullName>
        <ecNumber evidence="3 15">2.7.4.24</ecNumber>
    </recommendedName>
</protein>
<dbReference type="SUPFAM" id="SSF56059">
    <property type="entry name" value="Glutathione synthetase ATP-binding domain-like"/>
    <property type="match status" value="1"/>
</dbReference>
<dbReference type="GO" id="GO:0006020">
    <property type="term" value="P:inositol metabolic process"/>
    <property type="evidence" value="ECO:0007669"/>
    <property type="project" value="TreeGrafter"/>
</dbReference>
<dbReference type="InterPro" id="IPR013651">
    <property type="entry name" value="ATP-grasp_RimK-type"/>
</dbReference>
<dbReference type="GO" id="GO:0052843">
    <property type="term" value="F:inositol-1-diphosphate-2,3,4,5,6-pentakisphosphate diphosphatase activity"/>
    <property type="evidence" value="ECO:0007669"/>
    <property type="project" value="EnsemblFungi"/>
</dbReference>
<keyword evidence="5" id="KW-0597">Phosphoprotein</keyword>
<dbReference type="FunFam" id="3.30.470.20:FF:000036">
    <property type="entry name" value="Inositol hexakisphosphate and diphosphoinositol-pentakisphosphate kinase"/>
    <property type="match status" value="1"/>
</dbReference>
<keyword evidence="18" id="KW-1185">Reference proteome</keyword>
<dbReference type="GO" id="GO:0032958">
    <property type="term" value="P:inositol phosphate biosynthetic process"/>
    <property type="evidence" value="ECO:0007669"/>
    <property type="project" value="EnsemblFungi"/>
</dbReference>
<dbReference type="Pfam" id="PF00328">
    <property type="entry name" value="His_Phos_2"/>
    <property type="match status" value="1"/>
</dbReference>
<dbReference type="GO" id="GO:0051537">
    <property type="term" value="F:2 iron, 2 sulfur cluster binding"/>
    <property type="evidence" value="ECO:0007669"/>
    <property type="project" value="EnsemblFungi"/>
</dbReference>
<dbReference type="InterPro" id="IPR000560">
    <property type="entry name" value="His_Pase_clade-2"/>
</dbReference>
<dbReference type="GO" id="GO:0000830">
    <property type="term" value="F:inositol hexakisphosphate 4-kinase activity"/>
    <property type="evidence" value="ECO:0007669"/>
    <property type="project" value="EnsemblFungi"/>
</dbReference>
<dbReference type="Gene3D" id="3.40.50.1240">
    <property type="entry name" value="Phosphoglycerate mutase-like"/>
    <property type="match status" value="1"/>
</dbReference>
<evidence type="ECO:0000256" key="2">
    <source>
        <dbReference type="ARBA" id="ARBA00005609"/>
    </source>
</evidence>
<comment type="subcellular location">
    <subcellularLocation>
        <location evidence="1 15">Cytoplasm</location>
        <location evidence="1 15">Cytoskeleton</location>
    </subcellularLocation>
</comment>
<dbReference type="GO" id="GO:0052845">
    <property type="term" value="F:inositol-5-diphosphate-1,2,3,4,6-pentakisphosphate diphosphatase activity"/>
    <property type="evidence" value="ECO:0007669"/>
    <property type="project" value="EnsemblFungi"/>
</dbReference>
<dbReference type="GO" id="GO:0005524">
    <property type="term" value="F:ATP binding"/>
    <property type="evidence" value="ECO:0007669"/>
    <property type="project" value="UniProtKB-UniRule"/>
</dbReference>
<evidence type="ECO:0000256" key="10">
    <source>
        <dbReference type="ARBA" id="ARBA00023212"/>
    </source>
</evidence>
<keyword evidence="4 15" id="KW-0963">Cytoplasm</keyword>
<dbReference type="Gene3D" id="3.30.470.20">
    <property type="entry name" value="ATP-grasp fold, B domain"/>
    <property type="match status" value="1"/>
</dbReference>
<evidence type="ECO:0000256" key="1">
    <source>
        <dbReference type="ARBA" id="ARBA00004245"/>
    </source>
</evidence>
<sequence length="864" mass="98696">MGGDTTESLVPSSKTPQWVIGVCAMDTKARSKPMRNILNRLLSSGDFEAVVFGDKVILDEDVENWPSCDFFISFFSNGFPLQKAIDYVQLRRPFCVNDVPMQQVLWDRRLVLQILDAVNVPTPRRLITHCGDDPVVPQNTLDRLNKLGIQIPTGPQPVVHAEMVDEDTIRVGDQLIKKPFVEKPVSGEDHNIFIYYSRAMGGGVRKLFRKVGNKSSEFCPELVEIRTDASYIYEEFMNVDNAEDVKVYTVGDRYNHAETRKSPVVDGIVRRNAEGKEIRYVTPLNPEEVEMAKRVTLAFGQTVCGFDLLRTNGKSYVIDVNGWSFVKGNDDYYDKCTTVLRQLFLEHAATVQPGKLHKEPSIENQWKLKAFLSVLRHADRTPKQKMKFIFRSPPFMDLLDKGEGEMVFKKPEQLQRVSDACRQALEEGLEDKSILEQLREVMTAKAHLSGTKAQIKPLFNKASRMVDKVQLIVKWGGEFTHGGRHQTKDLAENLRKDLKIINRDLLEDVKIYSSSEQRVTATADIFIRSFLHLAEAPQNSIVVSKEMLDDSNAVKEQTEAVKVRLQEILNPNHSATLPLNDLPPDVNPPTYVQDMIDILKTLRVTMRENYERLEVESIQRRWCCAETPWLFKERWEKLMKDFCDVERSSFEPSKVSELYDSLKYDLIHNRDFCEAIFASEVHGRDLLKQLYYKSKVMFDFVAPREYGIEDNEKLEIGVLSSVVLLRQLVADLQAARSSPKPSTRFYFTKESKIISLLNIVLLCGLPTRVEKVDELDYLTQITFELYERHRGLGADDPDTSEFSLRIGFSQGAHSPNLIDLHLDSRHSLSVAPRIWISDHVSLDEALGFLTPRISGSNSPKEGRR</sequence>
<keyword evidence="10" id="KW-0206">Cytoskeleton</keyword>
<dbReference type="EMBL" id="KQ257452">
    <property type="protein sequence ID" value="KND03257.1"/>
    <property type="molecule type" value="Genomic_DNA"/>
</dbReference>
<dbReference type="GO" id="GO:0005856">
    <property type="term" value="C:cytoskeleton"/>
    <property type="evidence" value="ECO:0007669"/>
    <property type="project" value="UniProtKB-SubCell"/>
</dbReference>
<proteinExistence type="inferred from homology"/>
<dbReference type="RefSeq" id="XP_016611296.1">
    <property type="nucleotide sequence ID" value="XM_016750600.1"/>
</dbReference>
<dbReference type="FunFam" id="3.40.50.11950:FF:000002">
    <property type="entry name" value="Inositol hexakisphosphate and diphosphoinositol-pentakisphosphate kinase"/>
    <property type="match status" value="1"/>
</dbReference>
<dbReference type="Gene3D" id="3.40.50.11950">
    <property type="match status" value="1"/>
</dbReference>
<dbReference type="Pfam" id="PF08443">
    <property type="entry name" value="RimK"/>
    <property type="match status" value="1"/>
</dbReference>
<evidence type="ECO:0000256" key="13">
    <source>
        <dbReference type="ARBA" id="ARBA00071668"/>
    </source>
</evidence>
<keyword evidence="7 14" id="KW-0547">Nucleotide-binding</keyword>
<comment type="similarity">
    <text evidence="2 15">Belongs to the histidine acid phosphatase family. VIP1 subfamily.</text>
</comment>
<evidence type="ECO:0000313" key="18">
    <source>
        <dbReference type="Proteomes" id="UP000053201"/>
    </source>
</evidence>
<evidence type="ECO:0000313" key="17">
    <source>
        <dbReference type="EMBL" id="KND03257.1"/>
    </source>
</evidence>
<dbReference type="Pfam" id="PF18086">
    <property type="entry name" value="PPIP5K2_N"/>
    <property type="match status" value="1"/>
</dbReference>
<dbReference type="InParanoid" id="A0A0L0HQ70"/>
<evidence type="ECO:0000259" key="16">
    <source>
        <dbReference type="PROSITE" id="PS50975"/>
    </source>
</evidence>
<dbReference type="GeneID" id="27685903"/>
<dbReference type="GO" id="GO:0071545">
    <property type="term" value="P:inositol phosphate catabolic process"/>
    <property type="evidence" value="ECO:0007669"/>
    <property type="project" value="EnsemblFungi"/>
</dbReference>
<dbReference type="OMA" id="IQERWCC"/>
<evidence type="ECO:0000256" key="7">
    <source>
        <dbReference type="ARBA" id="ARBA00022741"/>
    </source>
</evidence>
<keyword evidence="6 15" id="KW-0808">Transferase</keyword>
<dbReference type="SUPFAM" id="SSF53254">
    <property type="entry name" value="Phosphoglycerate mutase-like"/>
    <property type="match status" value="1"/>
</dbReference>
<dbReference type="GO" id="GO:0033857">
    <property type="term" value="F:5-diphosphoinositol pentakisphosphate 1-kinase activity"/>
    <property type="evidence" value="ECO:0007669"/>
    <property type="project" value="EnsemblFungi"/>
</dbReference>
<comment type="catalytic activity">
    <reaction evidence="12">
        <text>1D-myo-inositol hexakisphosphate + ATP = 1-diphospho-1D-myo-inositol 2,3,4,5,6-pentakisphosphate + ADP</text>
        <dbReference type="Rhea" id="RHEA:37459"/>
        <dbReference type="ChEBI" id="CHEBI:30616"/>
        <dbReference type="ChEBI" id="CHEBI:58130"/>
        <dbReference type="ChEBI" id="CHEBI:74946"/>
        <dbReference type="ChEBI" id="CHEBI:456216"/>
        <dbReference type="EC" id="2.7.4.24"/>
    </reaction>
    <physiologicalReaction direction="left-to-right" evidence="12">
        <dbReference type="Rhea" id="RHEA:37460"/>
    </physiologicalReaction>
</comment>
<evidence type="ECO:0000256" key="12">
    <source>
        <dbReference type="ARBA" id="ARBA00034629"/>
    </source>
</evidence>
<dbReference type="GO" id="GO:0052846">
    <property type="term" value="F:inositol-1,5-bisdiphosphate-2,3,4,6-tetrakisphosphate 1-diphosphatase activity"/>
    <property type="evidence" value="ECO:0007669"/>
    <property type="project" value="EnsemblFungi"/>
</dbReference>
<evidence type="ECO:0000256" key="4">
    <source>
        <dbReference type="ARBA" id="ARBA00022490"/>
    </source>
</evidence>
<dbReference type="GO" id="GO:0016887">
    <property type="term" value="F:ATP hydrolysis activity"/>
    <property type="evidence" value="ECO:0007669"/>
    <property type="project" value="EnsemblFungi"/>
</dbReference>
<evidence type="ECO:0000256" key="8">
    <source>
        <dbReference type="ARBA" id="ARBA00022777"/>
    </source>
</evidence>
<dbReference type="PROSITE" id="PS50975">
    <property type="entry name" value="ATP_GRASP"/>
    <property type="match status" value="1"/>
</dbReference>
<dbReference type="GO" id="GO:0030643">
    <property type="term" value="P:intracellular phosphate ion homeostasis"/>
    <property type="evidence" value="ECO:0007669"/>
    <property type="project" value="EnsemblFungi"/>
</dbReference>
<dbReference type="InterPro" id="IPR029033">
    <property type="entry name" value="His_PPase_superfam"/>
</dbReference>
<dbReference type="STRING" id="645134.A0A0L0HQ70"/>
<dbReference type="GO" id="GO:0000831">
    <property type="term" value="F:inositol hexakisphosphate 6-kinase activity"/>
    <property type="evidence" value="ECO:0007669"/>
    <property type="project" value="EnsemblFungi"/>
</dbReference>
<dbReference type="PANTHER" id="PTHR12750:SF9">
    <property type="entry name" value="INOSITOL HEXAKISPHOSPHATE AND DIPHOSPHOINOSITOL-PENTAKISPHOSPHATE KINASE"/>
    <property type="match status" value="1"/>
</dbReference>
<dbReference type="PANTHER" id="PTHR12750">
    <property type="entry name" value="DIPHOSPHOINOSITOL PENTAKISPHOSPHATE KINASE"/>
    <property type="match status" value="1"/>
</dbReference>
<evidence type="ECO:0000256" key="14">
    <source>
        <dbReference type="PROSITE-ProRule" id="PRU00409"/>
    </source>
</evidence>
<dbReference type="GO" id="GO:0051516">
    <property type="term" value="P:regulation of bipolar cell growth"/>
    <property type="evidence" value="ECO:0007669"/>
    <property type="project" value="EnsemblFungi"/>
</dbReference>
<dbReference type="VEuPathDB" id="FungiDB:SPPG_02309"/>
<dbReference type="EC" id="2.7.4.24" evidence="3 15"/>
<comment type="function">
    <text evidence="15">Bifunctional inositol kinase that acts in concert with the IP6K kinases to synthesize the diphosphate group-containing inositol pyrophosphates diphosphoinositol pentakisphosphate, PP-InsP5, and bis-diphosphoinositol tetrakisphosphate, (PP)2-InsP4. PP-InsP5 and (PP)2-InsP4, also respectively called InsP7 and InsP8, may regulate a variety of cellular processes, including apoptosis, vesicle trafficking, cytoskeletal dynamics, and exocytosis. Phosphorylates inositol hexakisphosphate (InsP6).</text>
</comment>
<evidence type="ECO:0000256" key="9">
    <source>
        <dbReference type="ARBA" id="ARBA00022840"/>
    </source>
</evidence>
<dbReference type="GO" id="GO:0005829">
    <property type="term" value="C:cytosol"/>
    <property type="evidence" value="ECO:0007669"/>
    <property type="project" value="TreeGrafter"/>
</dbReference>
<dbReference type="AlphaFoldDB" id="A0A0L0HQ70"/>
<evidence type="ECO:0000256" key="5">
    <source>
        <dbReference type="ARBA" id="ARBA00022553"/>
    </source>
</evidence>
<feature type="domain" description="ATP-grasp" evidence="16">
    <location>
        <begin position="141"/>
        <end position="349"/>
    </location>
</feature>
<evidence type="ECO:0000256" key="6">
    <source>
        <dbReference type="ARBA" id="ARBA00022679"/>
    </source>
</evidence>